<dbReference type="PROSITE" id="PS50011">
    <property type="entry name" value="PROTEIN_KINASE_DOM"/>
    <property type="match status" value="1"/>
</dbReference>
<comment type="similarity">
    <text evidence="1">Belongs to the protein kinase superfamily. TKL Ser/Thr protein kinase family.</text>
</comment>
<dbReference type="PANTHER" id="PTHR44329:SF140">
    <property type="entry name" value="INACTIVE PROTEIN TYROSINE KINASE PTKL"/>
    <property type="match status" value="1"/>
</dbReference>
<dbReference type="Gene3D" id="1.10.510.10">
    <property type="entry name" value="Transferase(Phosphotransferase) domain 1"/>
    <property type="match status" value="1"/>
</dbReference>
<accession>A0A7R9T0Q1</accession>
<proteinExistence type="inferred from homology"/>
<evidence type="ECO:0000256" key="2">
    <source>
        <dbReference type="ARBA" id="ARBA00022679"/>
    </source>
</evidence>
<dbReference type="PROSITE" id="PS50088">
    <property type="entry name" value="ANK_REPEAT"/>
    <property type="match status" value="2"/>
</dbReference>
<dbReference type="PROSITE" id="PS50297">
    <property type="entry name" value="ANK_REP_REGION"/>
    <property type="match status" value="2"/>
</dbReference>
<dbReference type="PANTHER" id="PTHR44329">
    <property type="entry name" value="SERINE/THREONINE-PROTEIN KINASE TNNI3K-RELATED"/>
    <property type="match status" value="1"/>
</dbReference>
<keyword evidence="3" id="KW-0547">Nucleotide-binding</keyword>
<dbReference type="SMART" id="SM00220">
    <property type="entry name" value="S_TKc"/>
    <property type="match status" value="1"/>
</dbReference>
<dbReference type="EMBL" id="HBDX01002125">
    <property type="protein sequence ID" value="CAD8221108.1"/>
    <property type="molecule type" value="Transcribed_RNA"/>
</dbReference>
<keyword evidence="6" id="KW-0040">ANK repeat</keyword>
<evidence type="ECO:0000256" key="4">
    <source>
        <dbReference type="ARBA" id="ARBA00022777"/>
    </source>
</evidence>
<evidence type="ECO:0000256" key="1">
    <source>
        <dbReference type="ARBA" id="ARBA00005843"/>
    </source>
</evidence>
<dbReference type="PROSITE" id="PS00108">
    <property type="entry name" value="PROTEIN_KINASE_ST"/>
    <property type="match status" value="1"/>
</dbReference>
<feature type="domain" description="Protein kinase" evidence="8">
    <location>
        <begin position="219"/>
        <end position="487"/>
    </location>
</feature>
<keyword evidence="2" id="KW-0808">Transferase</keyword>
<gene>
    <name evidence="9" type="ORF">OLUC0939_LOCUS1828</name>
</gene>
<protein>
    <recommendedName>
        <fullName evidence="8">Protein kinase domain-containing protein</fullName>
    </recommendedName>
</protein>
<dbReference type="InterPro" id="IPR000719">
    <property type="entry name" value="Prot_kinase_dom"/>
</dbReference>
<evidence type="ECO:0000259" key="8">
    <source>
        <dbReference type="PROSITE" id="PS50011"/>
    </source>
</evidence>
<dbReference type="PIRSF" id="PIRSF000654">
    <property type="entry name" value="Integrin-linked_kinase"/>
    <property type="match status" value="1"/>
</dbReference>
<feature type="repeat" description="ANK" evidence="6">
    <location>
        <begin position="121"/>
        <end position="153"/>
    </location>
</feature>
<dbReference type="SUPFAM" id="SSF56112">
    <property type="entry name" value="Protein kinase-like (PK-like)"/>
    <property type="match status" value="1"/>
</dbReference>
<keyword evidence="4" id="KW-0418">Kinase</keyword>
<dbReference type="GO" id="GO:0004674">
    <property type="term" value="F:protein serine/threonine kinase activity"/>
    <property type="evidence" value="ECO:0007669"/>
    <property type="project" value="TreeGrafter"/>
</dbReference>
<dbReference type="SUPFAM" id="SSF48403">
    <property type="entry name" value="Ankyrin repeat"/>
    <property type="match status" value="1"/>
</dbReference>
<dbReference type="AlphaFoldDB" id="A0A7R9T0Q1"/>
<sequence length="504" mass="55646">MAPASPRKSLDSDSGQRMANDALPVGASPGIRAPYRVDMSEFDSTEDLTNDSSLGRHSDGDATSGDDATNKPGTAKFLQYTERHLTSELLFCSSTGNLKRLKRVLERSKKTITSENFSDYDNRTPLHVAASEGSFAVADWLVKSGVTINPVDRWGSTPLESAVYGNHSDLVKMLAKNGAKIKDRVSGTFVPLEESHLSGVFHTQLPADTMAWEIPDDEFSNVAEIGAGAFGVVYSGLWRGTRVCLKQLHKHLNADEVAQAEFRLELKIMQQLHHPHIVQFLGTTVSDDGLTSIVSEYMSGGSLETLFRNDEIFPLKLSTKMALDCARGMAYLHGRSPLPVIHRDLKPGNLMLTANRTLKIGDFGLSKTLSVRNKLPQEMSQAFNMTGETGSYRYMAPEVFRHEFYGPAVDVYAASMIYYQLFSFQQPFAGRNPVDACRAASLENLRPPIREGYMPPELAALVARMWDPLVKKRPSFLEIIAELEPMVDKYANEPDAQPGCCVVS</sequence>
<dbReference type="Gene3D" id="1.25.40.20">
    <property type="entry name" value="Ankyrin repeat-containing domain"/>
    <property type="match status" value="1"/>
</dbReference>
<dbReference type="GO" id="GO:0005524">
    <property type="term" value="F:ATP binding"/>
    <property type="evidence" value="ECO:0007669"/>
    <property type="project" value="UniProtKB-KW"/>
</dbReference>
<feature type="region of interest" description="Disordered" evidence="7">
    <location>
        <begin position="1"/>
        <end position="73"/>
    </location>
</feature>
<name>A0A7R9T0Q1_9CHLO</name>
<feature type="compositionally biased region" description="Acidic residues" evidence="7">
    <location>
        <begin position="40"/>
        <end position="49"/>
    </location>
</feature>
<keyword evidence="5" id="KW-0067">ATP-binding</keyword>
<dbReference type="InterPro" id="IPR036770">
    <property type="entry name" value="Ankyrin_rpt-contain_sf"/>
</dbReference>
<organism evidence="9">
    <name type="scientific">Ostreococcus sp. 'lucimarinus'</name>
    <dbReference type="NCBI Taxonomy" id="242159"/>
    <lineage>
        <taxon>Eukaryota</taxon>
        <taxon>Viridiplantae</taxon>
        <taxon>Chlorophyta</taxon>
        <taxon>Mamiellophyceae</taxon>
        <taxon>Mamiellales</taxon>
        <taxon>Bathycoccaceae</taxon>
        <taxon>Ostreococcus</taxon>
    </lineage>
</organism>
<dbReference type="InterPro" id="IPR051681">
    <property type="entry name" value="Ser/Thr_Kinases-Pseudokinases"/>
</dbReference>
<feature type="repeat" description="ANK" evidence="6">
    <location>
        <begin position="154"/>
        <end position="186"/>
    </location>
</feature>
<evidence type="ECO:0000256" key="7">
    <source>
        <dbReference type="SAM" id="MobiDB-lite"/>
    </source>
</evidence>
<dbReference type="FunFam" id="3.30.200.20:FF:000180">
    <property type="entry name" value="serine/threonine-protein kinase STY46-like"/>
    <property type="match status" value="1"/>
</dbReference>
<dbReference type="InterPro" id="IPR008271">
    <property type="entry name" value="Ser/Thr_kinase_AS"/>
</dbReference>
<dbReference type="InterPro" id="IPR011009">
    <property type="entry name" value="Kinase-like_dom_sf"/>
</dbReference>
<dbReference type="Pfam" id="PF12796">
    <property type="entry name" value="Ank_2"/>
    <property type="match status" value="1"/>
</dbReference>
<dbReference type="CDD" id="cd13999">
    <property type="entry name" value="STKc_MAP3K-like"/>
    <property type="match status" value="1"/>
</dbReference>
<dbReference type="SMART" id="SM00248">
    <property type="entry name" value="ANK"/>
    <property type="match status" value="2"/>
</dbReference>
<evidence type="ECO:0000313" key="9">
    <source>
        <dbReference type="EMBL" id="CAD8221108.1"/>
    </source>
</evidence>
<reference evidence="9" key="1">
    <citation type="submission" date="2021-01" db="EMBL/GenBank/DDBJ databases">
        <authorList>
            <person name="Corre E."/>
            <person name="Pelletier E."/>
            <person name="Niang G."/>
            <person name="Scheremetjew M."/>
            <person name="Finn R."/>
            <person name="Kale V."/>
            <person name="Holt S."/>
            <person name="Cochrane G."/>
            <person name="Meng A."/>
            <person name="Brown T."/>
            <person name="Cohen L."/>
        </authorList>
    </citation>
    <scope>NUCLEOTIDE SEQUENCE</scope>
    <source>
        <strain evidence="9">Clade-A-BCC118000</strain>
    </source>
</reference>
<dbReference type="Pfam" id="PF00069">
    <property type="entry name" value="Pkinase"/>
    <property type="match status" value="1"/>
</dbReference>
<evidence type="ECO:0000256" key="6">
    <source>
        <dbReference type="PROSITE-ProRule" id="PRU00023"/>
    </source>
</evidence>
<evidence type="ECO:0000256" key="5">
    <source>
        <dbReference type="ARBA" id="ARBA00022840"/>
    </source>
</evidence>
<dbReference type="InterPro" id="IPR002110">
    <property type="entry name" value="Ankyrin_rpt"/>
</dbReference>
<evidence type="ECO:0000256" key="3">
    <source>
        <dbReference type="ARBA" id="ARBA00022741"/>
    </source>
</evidence>